<protein>
    <submittedName>
        <fullName evidence="1">Uncharacterized protein</fullName>
    </submittedName>
</protein>
<dbReference type="AlphaFoldDB" id="A0A1I2L0W2"/>
<reference evidence="1 2" key="1">
    <citation type="submission" date="2016-10" db="EMBL/GenBank/DDBJ databases">
        <authorList>
            <person name="de Groot N.N."/>
        </authorList>
    </citation>
    <scope>NUCLEOTIDE SEQUENCE [LARGE SCALE GENOMIC DNA]</scope>
    <source>
        <strain evidence="1 2">DSM 43019</strain>
    </source>
</reference>
<evidence type="ECO:0000313" key="2">
    <source>
        <dbReference type="Proteomes" id="UP000199645"/>
    </source>
</evidence>
<dbReference type="EMBL" id="FONV01000019">
    <property type="protein sequence ID" value="SFF72845.1"/>
    <property type="molecule type" value="Genomic_DNA"/>
</dbReference>
<gene>
    <name evidence="1" type="ORF">SAMN05421541_119126</name>
</gene>
<dbReference type="STRING" id="35752.SAMN05421541_119126"/>
<keyword evidence="2" id="KW-1185">Reference proteome</keyword>
<dbReference type="Proteomes" id="UP000199645">
    <property type="component" value="Unassembled WGS sequence"/>
</dbReference>
<name>A0A1I2L0W2_9ACTN</name>
<accession>A0A1I2L0W2</accession>
<dbReference type="RefSeq" id="WP_177320088.1">
    <property type="nucleotide sequence ID" value="NZ_BOMT01000073.1"/>
</dbReference>
<sequence length="224" mass="24365">MPLPSDLQSRLDDPAFWAAYLFRTDDDVDDFDDDDEPGSIVVEFPVGGGYALVLDIDGCFDMVDLGLRVPGEREILEIGWDDQAHWHPDTLRWAELELIGRAAAVLDPSLAHPGPVLALAGRFVVLDAHDDIAAITPVMAAAFGPPPPGAQWWPTADGWLRKADGRGNGITWQRDENGDWAVDQPDAAVVDRDLHSVRRPGSKFPFAAWRALLAAAEVTAGRPA</sequence>
<proteinExistence type="predicted"/>
<evidence type="ECO:0000313" key="1">
    <source>
        <dbReference type="EMBL" id="SFF72845.1"/>
    </source>
</evidence>
<organism evidence="1 2">
    <name type="scientific">Actinoplanes philippinensis</name>
    <dbReference type="NCBI Taxonomy" id="35752"/>
    <lineage>
        <taxon>Bacteria</taxon>
        <taxon>Bacillati</taxon>
        <taxon>Actinomycetota</taxon>
        <taxon>Actinomycetes</taxon>
        <taxon>Micromonosporales</taxon>
        <taxon>Micromonosporaceae</taxon>
        <taxon>Actinoplanes</taxon>
    </lineage>
</organism>